<evidence type="ECO:0000313" key="2">
    <source>
        <dbReference type="EMBL" id="JAH23708.1"/>
    </source>
</evidence>
<reference evidence="2" key="1">
    <citation type="submission" date="2014-11" db="EMBL/GenBank/DDBJ databases">
        <authorList>
            <person name="Amaro Gonzalez C."/>
        </authorList>
    </citation>
    <scope>NUCLEOTIDE SEQUENCE</scope>
</reference>
<accession>A0A0E9R5S7</accession>
<keyword evidence="1" id="KW-0812">Transmembrane</keyword>
<reference evidence="2" key="2">
    <citation type="journal article" date="2015" name="Fish Shellfish Immunol.">
        <title>Early steps in the European eel (Anguilla anguilla)-Vibrio vulnificus interaction in the gills: Role of the RtxA13 toxin.</title>
        <authorList>
            <person name="Callol A."/>
            <person name="Pajuelo D."/>
            <person name="Ebbesson L."/>
            <person name="Teles M."/>
            <person name="MacKenzie S."/>
            <person name="Amaro C."/>
        </authorList>
    </citation>
    <scope>NUCLEOTIDE SEQUENCE</scope>
</reference>
<organism evidence="2">
    <name type="scientific">Anguilla anguilla</name>
    <name type="common">European freshwater eel</name>
    <name type="synonym">Muraena anguilla</name>
    <dbReference type="NCBI Taxonomy" id="7936"/>
    <lineage>
        <taxon>Eukaryota</taxon>
        <taxon>Metazoa</taxon>
        <taxon>Chordata</taxon>
        <taxon>Craniata</taxon>
        <taxon>Vertebrata</taxon>
        <taxon>Euteleostomi</taxon>
        <taxon>Actinopterygii</taxon>
        <taxon>Neopterygii</taxon>
        <taxon>Teleostei</taxon>
        <taxon>Anguilliformes</taxon>
        <taxon>Anguillidae</taxon>
        <taxon>Anguilla</taxon>
    </lineage>
</organism>
<keyword evidence="1" id="KW-0472">Membrane</keyword>
<proteinExistence type="predicted"/>
<feature type="transmembrane region" description="Helical" evidence="1">
    <location>
        <begin position="6"/>
        <end position="23"/>
    </location>
</feature>
<protein>
    <submittedName>
        <fullName evidence="2">Uncharacterized protein</fullName>
    </submittedName>
</protein>
<evidence type="ECO:0000256" key="1">
    <source>
        <dbReference type="SAM" id="Phobius"/>
    </source>
</evidence>
<dbReference type="EMBL" id="GBXM01084869">
    <property type="protein sequence ID" value="JAH23708.1"/>
    <property type="molecule type" value="Transcribed_RNA"/>
</dbReference>
<keyword evidence="1" id="KW-1133">Transmembrane helix</keyword>
<dbReference type="AlphaFoldDB" id="A0A0E9R5S7"/>
<sequence length="38" mass="4351">MLTTSWQPSLAIFGYVVNLRIFIKTKNEKAFVGTHKNP</sequence>
<name>A0A0E9R5S7_ANGAN</name>